<protein>
    <submittedName>
        <fullName evidence="1">Uncharacterized protein</fullName>
    </submittedName>
</protein>
<name>A0ACC5Z6Y7_9TELE</name>
<proteinExistence type="predicted"/>
<dbReference type="EMBL" id="CM040993">
    <property type="protein sequence ID" value="MCJ8743624.1"/>
    <property type="molecule type" value="Genomic_DNA"/>
</dbReference>
<gene>
    <name evidence="1" type="ORF">PDJAM_G00096370</name>
</gene>
<accession>A0ACC5Z6Y7</accession>
<evidence type="ECO:0000313" key="1">
    <source>
        <dbReference type="EMBL" id="MCJ8743624.1"/>
    </source>
</evidence>
<evidence type="ECO:0000313" key="2">
    <source>
        <dbReference type="Proteomes" id="UP000830395"/>
    </source>
</evidence>
<reference evidence="1" key="1">
    <citation type="submission" date="2020-02" db="EMBL/GenBank/DDBJ databases">
        <title>Genome sequencing of the panga catfish, Pangasius djambal.</title>
        <authorList>
            <person name="Wen M."/>
            <person name="Zahm M."/>
            <person name="Roques C."/>
            <person name="Cabau C."/>
            <person name="Klopp C."/>
            <person name="Donnadieu C."/>
            <person name="Jouanno E."/>
            <person name="Avarre J.-C."/>
            <person name="Campet M."/>
            <person name="Ha T."/>
            <person name="Dugue R."/>
            <person name="Lampietro C."/>
            <person name="Louis A."/>
            <person name="Herpin A."/>
            <person name="Echchiki A."/>
            <person name="Berthelot C."/>
            <person name="Parey E."/>
            <person name="Roest-Crollius H."/>
            <person name="Braasch I."/>
            <person name="Postlethwait J.H."/>
            <person name="Bobe J."/>
            <person name="Montfort J."/>
            <person name="Bouchez O."/>
            <person name="Begum T."/>
            <person name="Schartl M."/>
            <person name="Gustiano R."/>
            <person name="Guiguen Y."/>
        </authorList>
    </citation>
    <scope>NUCLEOTIDE SEQUENCE</scope>
    <source>
        <strain evidence="1">Pdj_M5554</strain>
    </source>
</reference>
<keyword evidence="2" id="KW-1185">Reference proteome</keyword>
<organism evidence="1 2">
    <name type="scientific">Pangasius djambal</name>
    <dbReference type="NCBI Taxonomy" id="1691987"/>
    <lineage>
        <taxon>Eukaryota</taxon>
        <taxon>Metazoa</taxon>
        <taxon>Chordata</taxon>
        <taxon>Craniata</taxon>
        <taxon>Vertebrata</taxon>
        <taxon>Euteleostomi</taxon>
        <taxon>Actinopterygii</taxon>
        <taxon>Neopterygii</taxon>
        <taxon>Teleostei</taxon>
        <taxon>Ostariophysi</taxon>
        <taxon>Siluriformes</taxon>
        <taxon>Pangasiidae</taxon>
        <taxon>Pangasius</taxon>
    </lineage>
</organism>
<sequence>MQLSKLTSQFVCECVVVLDQETCLASQAEGPSTQHALRAPCFPGRPARQGREREEKRRRAAAGLVRALWARCFLAARQTAVAGLQADSGSARGTSELGFTLADVLELRRGETTSGRSVQSLVLLIRTDLVRREVG</sequence>
<comment type="caution">
    <text evidence="1">The sequence shown here is derived from an EMBL/GenBank/DDBJ whole genome shotgun (WGS) entry which is preliminary data.</text>
</comment>
<dbReference type="Proteomes" id="UP000830395">
    <property type="component" value="Chromosome 19"/>
</dbReference>